<comment type="caution">
    <text evidence="1">The sequence shown here is derived from an EMBL/GenBank/DDBJ whole genome shotgun (WGS) entry which is preliminary data.</text>
</comment>
<sequence>MTRAGLTDYVGLHERTPRRELALQMLKKSLKANPPFEEPKTLLPVEEAEIRRDFAIKLEAEIRTNPLLAHFRLNAVQVATILSVPISTLRPGGYLSLRDSGGQQNSTVSVDFPLFVVPGGPELLLGDDDSDKPDFRTMKWVEDQQSQQATLQDVQMSGSTYL</sequence>
<proteinExistence type="predicted"/>
<dbReference type="AlphaFoldDB" id="A0A9W8WHC3"/>
<name>A0A9W8WHC3_9HYPO</name>
<protein>
    <submittedName>
        <fullName evidence="1">Uncharacterized protein</fullName>
    </submittedName>
</protein>
<dbReference type="EMBL" id="JAPEUR010000050">
    <property type="protein sequence ID" value="KAJ4325461.1"/>
    <property type="molecule type" value="Genomic_DNA"/>
</dbReference>
<reference evidence="1" key="1">
    <citation type="submission" date="2022-10" db="EMBL/GenBank/DDBJ databases">
        <title>Tapping the CABI collections for fungal endophytes: first genome assemblies for Collariella, Neodidymelliopsis, Ascochyta clinopodiicola, Didymella pomorum, Didymosphaeria variabile, Neocosmospora piperis and Neocucurbitaria cava.</title>
        <authorList>
            <person name="Hill R."/>
        </authorList>
    </citation>
    <scope>NUCLEOTIDE SEQUENCE</scope>
    <source>
        <strain evidence="1">IMI 366586</strain>
    </source>
</reference>
<evidence type="ECO:0000313" key="1">
    <source>
        <dbReference type="EMBL" id="KAJ4325461.1"/>
    </source>
</evidence>
<gene>
    <name evidence="1" type="ORF">N0V84_003513</name>
</gene>
<dbReference type="Proteomes" id="UP001140502">
    <property type="component" value="Unassembled WGS sequence"/>
</dbReference>
<accession>A0A9W8WHC3</accession>
<dbReference type="OrthoDB" id="5416097at2759"/>
<evidence type="ECO:0000313" key="2">
    <source>
        <dbReference type="Proteomes" id="UP001140502"/>
    </source>
</evidence>
<organism evidence="1 2">
    <name type="scientific">Fusarium piperis</name>
    <dbReference type="NCBI Taxonomy" id="1435070"/>
    <lineage>
        <taxon>Eukaryota</taxon>
        <taxon>Fungi</taxon>
        <taxon>Dikarya</taxon>
        <taxon>Ascomycota</taxon>
        <taxon>Pezizomycotina</taxon>
        <taxon>Sordariomycetes</taxon>
        <taxon>Hypocreomycetidae</taxon>
        <taxon>Hypocreales</taxon>
        <taxon>Nectriaceae</taxon>
        <taxon>Fusarium</taxon>
        <taxon>Fusarium solani species complex</taxon>
    </lineage>
</organism>
<keyword evidence="2" id="KW-1185">Reference proteome</keyword>